<gene>
    <name evidence="1" type="ORF">DNM41_00800</name>
</gene>
<sequence length="118" mass="13942">MNYMQALRYITAKGKQKAILVYWGRLKAEKYDLFIKEVLWSEYNNEKMAGTGIVFRYLLQFALVDVATGEWITYSPTNYEYSEPLSTTKIGDITKQQIMQLKKKIYERAVADFVNRYK</sequence>
<accession>A0A5I0CY51</accession>
<evidence type="ECO:0000313" key="1">
    <source>
        <dbReference type="EMBL" id="EBV0633501.1"/>
    </source>
</evidence>
<proteinExistence type="predicted"/>
<dbReference type="Pfam" id="PF25851">
    <property type="entry name" value="YafT"/>
    <property type="match status" value="1"/>
</dbReference>
<comment type="caution">
    <text evidence="1">The sequence shown here is derived from an EMBL/GenBank/DDBJ whole genome shotgun (WGS) entry which is preliminary data.</text>
</comment>
<dbReference type="EMBL" id="AAHEBA010000001">
    <property type="protein sequence ID" value="EBV0633501.1"/>
    <property type="molecule type" value="Genomic_DNA"/>
</dbReference>
<dbReference type="AlphaFoldDB" id="A0A5I0CY51"/>
<dbReference type="InterPro" id="IPR058961">
    <property type="entry name" value="YafT"/>
</dbReference>
<name>A0A5I0CY51_SALET</name>
<reference evidence="1" key="1">
    <citation type="submission" date="2018-06" db="EMBL/GenBank/DDBJ databases">
        <authorList>
            <person name="Ashton P.M."/>
            <person name="Dallman T."/>
            <person name="Nair S."/>
            <person name="De Pinna E."/>
            <person name="Peters T."/>
            <person name="Grant K."/>
        </authorList>
    </citation>
    <scope>NUCLEOTIDE SEQUENCE</scope>
    <source>
        <strain evidence="1">458084</strain>
    </source>
</reference>
<protein>
    <submittedName>
        <fullName evidence="1">Uncharacterized protein</fullName>
    </submittedName>
</protein>
<organism evidence="1">
    <name type="scientific">Salmonella enterica subsp. enterica serovar Ouagadougou</name>
    <dbReference type="NCBI Taxonomy" id="2564899"/>
    <lineage>
        <taxon>Bacteria</taxon>
        <taxon>Pseudomonadati</taxon>
        <taxon>Pseudomonadota</taxon>
        <taxon>Gammaproteobacteria</taxon>
        <taxon>Enterobacterales</taxon>
        <taxon>Enterobacteriaceae</taxon>
        <taxon>Salmonella</taxon>
    </lineage>
</organism>